<dbReference type="AlphaFoldDB" id="A0AAE5X2D6"/>
<dbReference type="Pfam" id="PF01738">
    <property type="entry name" value="DLH"/>
    <property type="match status" value="1"/>
</dbReference>
<keyword evidence="1 3" id="KW-0378">Hydrolase</keyword>
<evidence type="ECO:0000256" key="1">
    <source>
        <dbReference type="ARBA" id="ARBA00022801"/>
    </source>
</evidence>
<dbReference type="GO" id="GO:0052689">
    <property type="term" value="F:carboxylic ester hydrolase activity"/>
    <property type="evidence" value="ECO:0007669"/>
    <property type="project" value="UniProtKB-ARBA"/>
</dbReference>
<protein>
    <submittedName>
        <fullName evidence="3">Dienelactone hydrolase family protein</fullName>
    </submittedName>
</protein>
<dbReference type="InterPro" id="IPR002925">
    <property type="entry name" value="Dienelactn_hydro"/>
</dbReference>
<reference evidence="3 5" key="1">
    <citation type="submission" date="2018-06" db="EMBL/GenBank/DDBJ databases">
        <title>Comparative genomics of rhizobia nodulating Arachis hypogaea in China.</title>
        <authorList>
            <person name="Li Y."/>
        </authorList>
    </citation>
    <scope>NUCLEOTIDE SEQUENCE [LARGE SCALE GENOMIC DNA]</scope>
    <source>
        <strain evidence="3 5">CCBAU 51670</strain>
    </source>
</reference>
<name>A0AAE5X2D6_9BRAD</name>
<evidence type="ECO:0000313" key="4">
    <source>
        <dbReference type="EMBL" id="RXH08254.1"/>
    </source>
</evidence>
<accession>A0AAE5X2D6</accession>
<dbReference type="Proteomes" id="UP000290401">
    <property type="component" value="Unassembled WGS sequence"/>
</dbReference>
<dbReference type="InterPro" id="IPR029058">
    <property type="entry name" value="AB_hydrolase_fold"/>
</dbReference>
<dbReference type="PANTHER" id="PTHR22946:SF9">
    <property type="entry name" value="POLYKETIDE TRANSFERASE AF380"/>
    <property type="match status" value="1"/>
</dbReference>
<evidence type="ECO:0000313" key="6">
    <source>
        <dbReference type="Proteomes" id="UP000290401"/>
    </source>
</evidence>
<gene>
    <name evidence="4" type="ORF">EAS56_30085</name>
    <name evidence="3" type="ORF">XH91_19895</name>
</gene>
<evidence type="ECO:0000313" key="5">
    <source>
        <dbReference type="Proteomes" id="UP000288972"/>
    </source>
</evidence>
<feature type="domain" description="Dienelactone hydrolase" evidence="2">
    <location>
        <begin position="109"/>
        <end position="296"/>
    </location>
</feature>
<sequence length="303" mass="32337">MNRSELLRHLIAAFVGLLATLLPVALVSAAPQTVYFPSADGRTALVGYVFQPAGPGPWPAIVMLHGRGGPYSSNDNAGCTYVGVAFASPCNAGSLSRRHMMWGEYWSARGFLALLPDSFGPRGKAHGFGRFTHDDPDRADVNEISVRPLDADGALAYLRGLHEIIASQIYLQGWSNGGSTALNVMIRQENQQGSQQGHQAGYRGALVFYPGCGESALLAPALFVSAPIAMFLGSDDEEVSPIICQHVAERSRRDGTPIDVTIYAGATHDFDDPSARRQSAPGNQAAMDDALVKAIALVNGWKK</sequence>
<dbReference type="Gene3D" id="3.40.50.1820">
    <property type="entry name" value="alpha/beta hydrolase"/>
    <property type="match status" value="1"/>
</dbReference>
<dbReference type="InterPro" id="IPR050261">
    <property type="entry name" value="FrsA_esterase"/>
</dbReference>
<organism evidence="3 5">
    <name type="scientific">Bradyrhizobium guangzhouense</name>
    <dbReference type="NCBI Taxonomy" id="1325095"/>
    <lineage>
        <taxon>Bacteria</taxon>
        <taxon>Pseudomonadati</taxon>
        <taxon>Pseudomonadota</taxon>
        <taxon>Alphaproteobacteria</taxon>
        <taxon>Hyphomicrobiales</taxon>
        <taxon>Nitrobacteraceae</taxon>
        <taxon>Bradyrhizobium</taxon>
    </lineage>
</organism>
<dbReference type="EMBL" id="RDQZ01000033">
    <property type="protein sequence ID" value="RXH08254.1"/>
    <property type="molecule type" value="Genomic_DNA"/>
</dbReference>
<evidence type="ECO:0000313" key="3">
    <source>
        <dbReference type="EMBL" id="QAU47388.1"/>
    </source>
</evidence>
<dbReference type="Proteomes" id="UP000288972">
    <property type="component" value="Chromosome"/>
</dbReference>
<dbReference type="SUPFAM" id="SSF53474">
    <property type="entry name" value="alpha/beta-Hydrolases"/>
    <property type="match status" value="1"/>
</dbReference>
<keyword evidence="6" id="KW-1185">Reference proteome</keyword>
<reference evidence="4 6" key="2">
    <citation type="submission" date="2018-10" db="EMBL/GenBank/DDBJ databases">
        <title>Bradyrhizobium sp. nov., effective nodules isolated from peanut in China.</title>
        <authorList>
            <person name="Li Y."/>
        </authorList>
    </citation>
    <scope>NUCLEOTIDE SEQUENCE [LARGE SCALE GENOMIC DNA]</scope>
    <source>
        <strain evidence="4 6">CCBAU 53426</strain>
    </source>
</reference>
<proteinExistence type="predicted"/>
<evidence type="ECO:0000259" key="2">
    <source>
        <dbReference type="Pfam" id="PF01738"/>
    </source>
</evidence>
<dbReference type="EMBL" id="CP030053">
    <property type="protein sequence ID" value="QAU47388.1"/>
    <property type="molecule type" value="Genomic_DNA"/>
</dbReference>
<dbReference type="KEGG" id="bgz:XH91_19895"/>
<dbReference type="RefSeq" id="WP_128952135.1">
    <property type="nucleotide sequence ID" value="NZ_CP030053.1"/>
</dbReference>
<dbReference type="PANTHER" id="PTHR22946">
    <property type="entry name" value="DIENELACTONE HYDROLASE DOMAIN-CONTAINING PROTEIN-RELATED"/>
    <property type="match status" value="1"/>
</dbReference>